<sequence length="315" mass="35618">MIKGIYTTTPIAGIRTVNCHLIKDEALSIVDVAVRIPSSLEAIKASLKEEGYDVRDVEQIILTHHHLDHIGWTDAFPNAAILGHAYTKKWLSNDPLLNHQYRIFYENLLVEAGVENSEFELPMHLKRSKKATGGRQVTEVLHDGELLPGHPKYHVIETLGHAQSHFVFWQDTTHHLLAGDLLSSEFPSTPLIESPLIDGDERPKYMLQYNESLHRVSKLPVTVTFSGHGPIIPNTAELIEQRLTQYAKKAQQVRALFAKHSPLTVYALAAIIFPKIYTTERGFTISQTWGYIDYLENLGTIRSARVNGVLYYECM</sequence>
<organism evidence="2 3">
    <name type="scientific">Kurthia sibirica</name>
    <dbReference type="NCBI Taxonomy" id="202750"/>
    <lineage>
        <taxon>Bacteria</taxon>
        <taxon>Bacillati</taxon>
        <taxon>Bacillota</taxon>
        <taxon>Bacilli</taxon>
        <taxon>Bacillales</taxon>
        <taxon>Caryophanaceae</taxon>
        <taxon>Kurthia</taxon>
    </lineage>
</organism>
<dbReference type="RefSeq" id="WP_109305991.1">
    <property type="nucleotide sequence ID" value="NZ_BJUF01000033.1"/>
</dbReference>
<feature type="domain" description="Metallo-beta-lactamase" evidence="1">
    <location>
        <begin position="16"/>
        <end position="228"/>
    </location>
</feature>
<keyword evidence="2" id="KW-0378">Hydrolase</keyword>
<dbReference type="OrthoDB" id="2971563at2"/>
<dbReference type="Proteomes" id="UP000245938">
    <property type="component" value="Unassembled WGS sequence"/>
</dbReference>
<evidence type="ECO:0000259" key="1">
    <source>
        <dbReference type="SMART" id="SM00849"/>
    </source>
</evidence>
<dbReference type="Gene3D" id="3.60.15.10">
    <property type="entry name" value="Ribonuclease Z/Hydroxyacylglutathione hydrolase-like"/>
    <property type="match status" value="1"/>
</dbReference>
<reference evidence="2 3" key="1">
    <citation type="submission" date="2018-05" db="EMBL/GenBank/DDBJ databases">
        <title>Kurthia sibirica genome sequence.</title>
        <authorList>
            <person name="Maclea K.S."/>
            <person name="Goen A.E."/>
        </authorList>
    </citation>
    <scope>NUCLEOTIDE SEQUENCE [LARGE SCALE GENOMIC DNA]</scope>
    <source>
        <strain evidence="2 3">ATCC 49154</strain>
    </source>
</reference>
<dbReference type="InterPro" id="IPR001279">
    <property type="entry name" value="Metallo-B-lactamas"/>
</dbReference>
<dbReference type="GO" id="GO:0016787">
    <property type="term" value="F:hydrolase activity"/>
    <property type="evidence" value="ECO:0007669"/>
    <property type="project" value="UniProtKB-KW"/>
</dbReference>
<comment type="caution">
    <text evidence="2">The sequence shown here is derived from an EMBL/GenBank/DDBJ whole genome shotgun (WGS) entry which is preliminary data.</text>
</comment>
<gene>
    <name evidence="2" type="ORF">DEX24_08465</name>
</gene>
<dbReference type="InterPro" id="IPR036866">
    <property type="entry name" value="RibonucZ/Hydroxyglut_hydro"/>
</dbReference>
<accession>A0A2U3ALH7</accession>
<dbReference type="AlphaFoldDB" id="A0A2U3ALH7"/>
<dbReference type="SUPFAM" id="SSF56281">
    <property type="entry name" value="Metallo-hydrolase/oxidoreductase"/>
    <property type="match status" value="1"/>
</dbReference>
<dbReference type="EMBL" id="QFVR01000009">
    <property type="protein sequence ID" value="PWI25362.1"/>
    <property type="molecule type" value="Genomic_DNA"/>
</dbReference>
<evidence type="ECO:0000313" key="2">
    <source>
        <dbReference type="EMBL" id="PWI25362.1"/>
    </source>
</evidence>
<keyword evidence="3" id="KW-1185">Reference proteome</keyword>
<protein>
    <submittedName>
        <fullName evidence="2">MBL fold metallo-hydrolase</fullName>
    </submittedName>
</protein>
<dbReference type="PANTHER" id="PTHR42951:SF21">
    <property type="entry name" value="METALLO-HYDROLASE YQJP-RELATED"/>
    <property type="match status" value="1"/>
</dbReference>
<dbReference type="InterPro" id="IPR050855">
    <property type="entry name" value="NDM-1-like"/>
</dbReference>
<dbReference type="PANTHER" id="PTHR42951">
    <property type="entry name" value="METALLO-BETA-LACTAMASE DOMAIN-CONTAINING"/>
    <property type="match status" value="1"/>
</dbReference>
<dbReference type="Pfam" id="PF00753">
    <property type="entry name" value="Lactamase_B"/>
    <property type="match status" value="1"/>
</dbReference>
<dbReference type="SMART" id="SM00849">
    <property type="entry name" value="Lactamase_B"/>
    <property type="match status" value="1"/>
</dbReference>
<evidence type="ECO:0000313" key="3">
    <source>
        <dbReference type="Proteomes" id="UP000245938"/>
    </source>
</evidence>
<name>A0A2U3ALH7_9BACL</name>
<proteinExistence type="predicted"/>